<dbReference type="Proteomes" id="UP000178367">
    <property type="component" value="Unassembled WGS sequence"/>
</dbReference>
<gene>
    <name evidence="8" type="ORF">A2227_04895</name>
</gene>
<evidence type="ECO:0008006" key="10">
    <source>
        <dbReference type="Google" id="ProtNLM"/>
    </source>
</evidence>
<dbReference type="InterPro" id="IPR005524">
    <property type="entry name" value="DUF318"/>
</dbReference>
<dbReference type="STRING" id="1797994.A2227_04895"/>
<feature type="transmembrane region" description="Helical" evidence="7">
    <location>
        <begin position="306"/>
        <end position="326"/>
    </location>
</feature>
<comment type="similarity">
    <text evidence="2">Belongs to the UPF0718 family.</text>
</comment>
<dbReference type="InterPro" id="IPR053166">
    <property type="entry name" value="UPF0718_permease"/>
</dbReference>
<keyword evidence="4 7" id="KW-0812">Transmembrane</keyword>
<dbReference type="EMBL" id="MFGB01000005">
    <property type="protein sequence ID" value="OGF27920.1"/>
    <property type="molecule type" value="Genomic_DNA"/>
</dbReference>
<feature type="transmembrane region" description="Helical" evidence="7">
    <location>
        <begin position="207"/>
        <end position="225"/>
    </location>
</feature>
<sequence>MDIFKPIQIFADAATYNWLGITDKYWGEAIDFFIYDSIKIGLLLILINYVMAITRYYFPVEKVRDILSGRKWYGFDYVSAAALGVITPFCSCSSIPLFIGFVGAGIPLGVTFAFLIASPLVNEASLFIFPSIFGLKMALVYNALGITISVLAGMIIQKLNMDRHVNQDFLKFKTRKEAIAENSGMSVPLKKRLLIWWKDGLNISKSIFPYVLIGVGLGALIHGFVPESFVETYLARGTWWTVPLAVIMGAPLYANSVSVIPVVEAMTGKGVALGTALAFMTATVTLSIPGLLILKKAMNWKLLSAFIAVTAVGIMIIGYFFNFFIFNHA</sequence>
<dbReference type="GO" id="GO:0005886">
    <property type="term" value="C:plasma membrane"/>
    <property type="evidence" value="ECO:0007669"/>
    <property type="project" value="UniProtKB-SubCell"/>
</dbReference>
<evidence type="ECO:0000256" key="1">
    <source>
        <dbReference type="ARBA" id="ARBA00004651"/>
    </source>
</evidence>
<dbReference type="PANTHER" id="PTHR42775">
    <property type="entry name" value="PERMEASE RV2963-RELATED"/>
    <property type="match status" value="1"/>
</dbReference>
<dbReference type="PANTHER" id="PTHR42775:SF2">
    <property type="entry name" value="PERMEASE"/>
    <property type="match status" value="1"/>
</dbReference>
<evidence type="ECO:0000256" key="7">
    <source>
        <dbReference type="SAM" id="Phobius"/>
    </source>
</evidence>
<keyword evidence="3" id="KW-1003">Cell membrane</keyword>
<evidence type="ECO:0000313" key="8">
    <source>
        <dbReference type="EMBL" id="OGF27920.1"/>
    </source>
</evidence>
<feature type="transmembrane region" description="Helical" evidence="7">
    <location>
        <begin position="32"/>
        <end position="51"/>
    </location>
</feature>
<accession>A0A1F5SMK9</accession>
<evidence type="ECO:0000256" key="6">
    <source>
        <dbReference type="ARBA" id="ARBA00023136"/>
    </source>
</evidence>
<dbReference type="Pfam" id="PF03773">
    <property type="entry name" value="ArsP_1"/>
    <property type="match status" value="1"/>
</dbReference>
<evidence type="ECO:0000256" key="5">
    <source>
        <dbReference type="ARBA" id="ARBA00022989"/>
    </source>
</evidence>
<evidence type="ECO:0000256" key="3">
    <source>
        <dbReference type="ARBA" id="ARBA00022475"/>
    </source>
</evidence>
<feature type="transmembrane region" description="Helical" evidence="7">
    <location>
        <begin position="95"/>
        <end position="117"/>
    </location>
</feature>
<feature type="transmembrane region" description="Helical" evidence="7">
    <location>
        <begin position="274"/>
        <end position="294"/>
    </location>
</feature>
<reference evidence="8 9" key="1">
    <citation type="journal article" date="2016" name="Nat. Commun.">
        <title>Thousands of microbial genomes shed light on interconnected biogeochemical processes in an aquifer system.</title>
        <authorList>
            <person name="Anantharaman K."/>
            <person name="Brown C.T."/>
            <person name="Hug L.A."/>
            <person name="Sharon I."/>
            <person name="Castelle C.J."/>
            <person name="Probst A.J."/>
            <person name="Thomas B.C."/>
            <person name="Singh A."/>
            <person name="Wilkins M.J."/>
            <person name="Karaoz U."/>
            <person name="Brodie E.L."/>
            <person name="Williams K.H."/>
            <person name="Hubbard S.S."/>
            <person name="Banfield J.F."/>
        </authorList>
    </citation>
    <scope>NUCLEOTIDE SEQUENCE [LARGE SCALE GENOMIC DNA]</scope>
</reference>
<proteinExistence type="inferred from homology"/>
<comment type="caution">
    <text evidence="8">The sequence shown here is derived from an EMBL/GenBank/DDBJ whole genome shotgun (WGS) entry which is preliminary data.</text>
</comment>
<dbReference type="AlphaFoldDB" id="A0A1F5SMK9"/>
<organism evidence="8 9">
    <name type="scientific">Candidatus Falkowbacteria bacterium RIFOXYA2_FULL_47_19</name>
    <dbReference type="NCBI Taxonomy" id="1797994"/>
    <lineage>
        <taxon>Bacteria</taxon>
        <taxon>Candidatus Falkowiibacteriota</taxon>
    </lineage>
</organism>
<evidence type="ECO:0000256" key="4">
    <source>
        <dbReference type="ARBA" id="ARBA00022692"/>
    </source>
</evidence>
<name>A0A1F5SMK9_9BACT</name>
<evidence type="ECO:0000256" key="2">
    <source>
        <dbReference type="ARBA" id="ARBA00006386"/>
    </source>
</evidence>
<evidence type="ECO:0000313" key="9">
    <source>
        <dbReference type="Proteomes" id="UP000178367"/>
    </source>
</evidence>
<protein>
    <recommendedName>
        <fullName evidence="10">Permease</fullName>
    </recommendedName>
</protein>
<feature type="transmembrane region" description="Helical" evidence="7">
    <location>
        <begin position="138"/>
        <end position="156"/>
    </location>
</feature>
<keyword evidence="6 7" id="KW-0472">Membrane</keyword>
<keyword evidence="5 7" id="KW-1133">Transmembrane helix</keyword>
<feature type="transmembrane region" description="Helical" evidence="7">
    <location>
        <begin position="237"/>
        <end position="254"/>
    </location>
</feature>
<comment type="subcellular location">
    <subcellularLocation>
        <location evidence="1">Cell membrane</location>
        <topology evidence="1">Multi-pass membrane protein</topology>
    </subcellularLocation>
</comment>